<evidence type="ECO:0000313" key="2">
    <source>
        <dbReference type="Proteomes" id="UP000239863"/>
    </source>
</evidence>
<dbReference type="EMBL" id="PTIS01000027">
    <property type="protein sequence ID" value="PPK43686.1"/>
    <property type="molecule type" value="Genomic_DNA"/>
</dbReference>
<accession>A0A2S6FUI1</accession>
<dbReference type="Proteomes" id="UP000239863">
    <property type="component" value="Unassembled WGS sequence"/>
</dbReference>
<reference evidence="1 2" key="1">
    <citation type="submission" date="2018-02" db="EMBL/GenBank/DDBJ databases">
        <title>Genomic Encyclopedia of Archaeal and Bacterial Type Strains, Phase II (KMG-II): from individual species to whole genera.</title>
        <authorList>
            <person name="Goeker M."/>
        </authorList>
    </citation>
    <scope>NUCLEOTIDE SEQUENCE [LARGE SCALE GENOMIC DNA]</scope>
    <source>
        <strain evidence="1 2">DSM 15099</strain>
    </source>
</reference>
<protein>
    <submittedName>
        <fullName evidence="1">Uncharacterized protein</fullName>
    </submittedName>
</protein>
<name>A0A2S6FUI1_9CLOT</name>
<comment type="caution">
    <text evidence="1">The sequence shown here is derived from an EMBL/GenBank/DDBJ whole genome shotgun (WGS) entry which is preliminary data.</text>
</comment>
<dbReference type="AlphaFoldDB" id="A0A2S6FUI1"/>
<proteinExistence type="predicted"/>
<sequence>MRLTISCLKQYIVYIMECEMYNLIIKIEEGEVL</sequence>
<gene>
    <name evidence="1" type="ORF">BD821_12717</name>
</gene>
<organism evidence="1 2">
    <name type="scientific">Clostridium algidicarnis DSM 15099</name>
    <dbReference type="NCBI Taxonomy" id="1121295"/>
    <lineage>
        <taxon>Bacteria</taxon>
        <taxon>Bacillati</taxon>
        <taxon>Bacillota</taxon>
        <taxon>Clostridia</taxon>
        <taxon>Eubacteriales</taxon>
        <taxon>Clostridiaceae</taxon>
        <taxon>Clostridium</taxon>
    </lineage>
</organism>
<evidence type="ECO:0000313" key="1">
    <source>
        <dbReference type="EMBL" id="PPK43686.1"/>
    </source>
</evidence>